<name>A0ABV2NL52_9HYPH</name>
<keyword evidence="3" id="KW-1185">Reference proteome</keyword>
<keyword evidence="1" id="KW-0472">Membrane</keyword>
<comment type="caution">
    <text evidence="2">The sequence shown here is derived from an EMBL/GenBank/DDBJ whole genome shotgun (WGS) entry which is preliminary data.</text>
</comment>
<gene>
    <name evidence="2" type="ORF">ABIC20_004532</name>
</gene>
<evidence type="ECO:0000313" key="3">
    <source>
        <dbReference type="Proteomes" id="UP001549119"/>
    </source>
</evidence>
<feature type="transmembrane region" description="Helical" evidence="1">
    <location>
        <begin position="22"/>
        <end position="43"/>
    </location>
</feature>
<feature type="transmembrane region" description="Helical" evidence="1">
    <location>
        <begin position="112"/>
        <end position="130"/>
    </location>
</feature>
<dbReference type="EMBL" id="JBEPNW010000002">
    <property type="protein sequence ID" value="MET3867223.1"/>
    <property type="molecule type" value="Genomic_DNA"/>
</dbReference>
<feature type="transmembrane region" description="Helical" evidence="1">
    <location>
        <begin position="82"/>
        <end position="100"/>
    </location>
</feature>
<keyword evidence="1" id="KW-0812">Transmembrane</keyword>
<evidence type="ECO:0000313" key="2">
    <source>
        <dbReference type="EMBL" id="MET3867223.1"/>
    </source>
</evidence>
<accession>A0ABV2NL52</accession>
<reference evidence="2 3" key="1">
    <citation type="submission" date="2024-06" db="EMBL/GenBank/DDBJ databases">
        <title>Genomics of switchgrass bacterial isolates.</title>
        <authorList>
            <person name="Shade A."/>
        </authorList>
    </citation>
    <scope>NUCLEOTIDE SEQUENCE [LARGE SCALE GENOMIC DNA]</scope>
    <source>
        <strain evidence="2 3">PvP084</strain>
    </source>
</reference>
<sequence length="135" mass="13918">MGIDILVDGLVPGNAFTAGAKAGILLTVALTVEVLFLGLTVASELGEGGASKWKVVGSTAGLVLLLPLGALLGGPIRAMPAAVQGGFLAFGLIARLYLVTEELLIEAHETEDRPWVTAMFFAGFLLLLLLDEAVS</sequence>
<organism evidence="2 3">
    <name type="scientific">Methylobacterium radiotolerans</name>
    <dbReference type="NCBI Taxonomy" id="31998"/>
    <lineage>
        <taxon>Bacteria</taxon>
        <taxon>Pseudomonadati</taxon>
        <taxon>Pseudomonadota</taxon>
        <taxon>Alphaproteobacteria</taxon>
        <taxon>Hyphomicrobiales</taxon>
        <taxon>Methylobacteriaceae</taxon>
        <taxon>Methylobacterium</taxon>
    </lineage>
</organism>
<dbReference type="Proteomes" id="UP001549119">
    <property type="component" value="Unassembled WGS sequence"/>
</dbReference>
<protein>
    <submittedName>
        <fullName evidence="2">ZIP family zinc transporter</fullName>
    </submittedName>
</protein>
<keyword evidence="1" id="KW-1133">Transmembrane helix</keyword>
<proteinExistence type="predicted"/>
<evidence type="ECO:0000256" key="1">
    <source>
        <dbReference type="SAM" id="Phobius"/>
    </source>
</evidence>
<feature type="transmembrane region" description="Helical" evidence="1">
    <location>
        <begin position="55"/>
        <end position="76"/>
    </location>
</feature>